<feature type="compositionally biased region" description="Basic residues" evidence="1">
    <location>
        <begin position="1"/>
        <end position="17"/>
    </location>
</feature>
<dbReference type="EMBL" id="CADCTW010000244">
    <property type="protein sequence ID" value="CAA9370967.1"/>
    <property type="molecule type" value="Genomic_DNA"/>
</dbReference>
<feature type="non-terminal residue" evidence="2">
    <location>
        <position position="1"/>
    </location>
</feature>
<organism evidence="2">
    <name type="scientific">uncultured Gemmatimonadota bacterium</name>
    <dbReference type="NCBI Taxonomy" id="203437"/>
    <lineage>
        <taxon>Bacteria</taxon>
        <taxon>Pseudomonadati</taxon>
        <taxon>Gemmatimonadota</taxon>
        <taxon>environmental samples</taxon>
    </lineage>
</organism>
<feature type="compositionally biased region" description="Basic and acidic residues" evidence="1">
    <location>
        <begin position="99"/>
        <end position="117"/>
    </location>
</feature>
<accession>A0A6J4MWQ5</accession>
<evidence type="ECO:0000256" key="1">
    <source>
        <dbReference type="SAM" id="MobiDB-lite"/>
    </source>
</evidence>
<feature type="non-terminal residue" evidence="2">
    <location>
        <position position="117"/>
    </location>
</feature>
<dbReference type="AlphaFoldDB" id="A0A6J4MWQ5"/>
<reference evidence="2" key="1">
    <citation type="submission" date="2020-02" db="EMBL/GenBank/DDBJ databases">
        <authorList>
            <person name="Meier V. D."/>
        </authorList>
    </citation>
    <scope>NUCLEOTIDE SEQUENCE</scope>
    <source>
        <strain evidence="2">AVDCRST_MAG68</strain>
    </source>
</reference>
<protein>
    <submittedName>
        <fullName evidence="2">Uncharacterized protein</fullName>
    </submittedName>
</protein>
<feature type="region of interest" description="Disordered" evidence="1">
    <location>
        <begin position="1"/>
        <end position="117"/>
    </location>
</feature>
<sequence>APAHRHRRLAPHRHRRPGAPLRLRGGRHRGRRGPLLGRRADGGDPGPGGRLRDGASRPPLRPRPGGWMGPPEAPALGAPHGPDRLLPQPPRLPRRHPDRRLQHLGAHERREPPDPLL</sequence>
<proteinExistence type="predicted"/>
<evidence type="ECO:0000313" key="2">
    <source>
        <dbReference type="EMBL" id="CAA9370967.1"/>
    </source>
</evidence>
<name>A0A6J4MWQ5_9BACT</name>
<gene>
    <name evidence="2" type="ORF">AVDCRST_MAG68-5523</name>
</gene>